<dbReference type="InterPro" id="IPR038352">
    <property type="entry name" value="Imelysin_sf"/>
</dbReference>
<dbReference type="InterPro" id="IPR034984">
    <property type="entry name" value="Imelysin-like_IPPA"/>
</dbReference>
<feature type="signal peptide" evidence="3">
    <location>
        <begin position="1"/>
        <end position="19"/>
    </location>
</feature>
<dbReference type="AlphaFoldDB" id="A0A398BNM9"/>
<dbReference type="Pfam" id="PF09375">
    <property type="entry name" value="Peptidase_M75"/>
    <property type="match status" value="1"/>
</dbReference>
<dbReference type="Gene3D" id="1.20.1420.20">
    <property type="entry name" value="M75 peptidase, HXXE motif"/>
    <property type="match status" value="1"/>
</dbReference>
<dbReference type="CDD" id="cd14659">
    <property type="entry name" value="Imelysin-like_IPPA"/>
    <property type="match status" value="1"/>
</dbReference>
<evidence type="ECO:0000256" key="2">
    <source>
        <dbReference type="ARBA" id="ARBA00022729"/>
    </source>
</evidence>
<evidence type="ECO:0000313" key="5">
    <source>
        <dbReference type="EMBL" id="RID92125.1"/>
    </source>
</evidence>
<protein>
    <submittedName>
        <fullName evidence="5">Signal peptidase</fullName>
    </submittedName>
</protein>
<evidence type="ECO:0000313" key="6">
    <source>
        <dbReference type="Proteomes" id="UP000266649"/>
    </source>
</evidence>
<reference evidence="5 6" key="1">
    <citation type="submission" date="2018-09" db="EMBL/GenBank/DDBJ databases">
        <title>Gemmobacter lutimaris sp. nov., a marine bacterium isolated from tidal flat.</title>
        <authorList>
            <person name="Lee D.W."/>
            <person name="Yoo Y."/>
            <person name="Kim J.-J."/>
            <person name="Kim B.S."/>
        </authorList>
    </citation>
    <scope>NUCLEOTIDE SEQUENCE [LARGE SCALE GENOMIC DNA]</scope>
    <source>
        <strain evidence="5 6">YJ-T1-11</strain>
    </source>
</reference>
<keyword evidence="6" id="KW-1185">Reference proteome</keyword>
<dbReference type="GO" id="GO:0030313">
    <property type="term" value="C:cell envelope"/>
    <property type="evidence" value="ECO:0007669"/>
    <property type="project" value="UniProtKB-SubCell"/>
</dbReference>
<evidence type="ECO:0000256" key="1">
    <source>
        <dbReference type="ARBA" id="ARBA00004196"/>
    </source>
</evidence>
<sequence>MIRLCLSALLLTAALPAHADVAEAVTKHALPGYARFAETTAALAALDTCEAEPLRAAWNTAFDAWLGVAHLRLGPVEDQGRALAIAFWPDPKGLGQKQQRALLEAADPATLTPDHMAELSVAARGFFALERLLWPADTPEGDYACALTHATAQDLARMAAEIDAEWRDGFAATLTAPGPQGRYLDVNETRQALFTALITGIEFNADSRVGRPLGTLDRPRPERAEARASGRSLHNITRSLLALRDLAHALHDPLPQTDAAFDRALHQVGKVDLAKLDDPGMWLKAEILEENIKAIADAAQMELAPALGSSIGFNAADGD</sequence>
<comment type="subcellular location">
    <subcellularLocation>
        <location evidence="1">Cell envelope</location>
    </subcellularLocation>
</comment>
<evidence type="ECO:0000256" key="3">
    <source>
        <dbReference type="SAM" id="SignalP"/>
    </source>
</evidence>
<evidence type="ECO:0000259" key="4">
    <source>
        <dbReference type="Pfam" id="PF09375"/>
    </source>
</evidence>
<proteinExistence type="predicted"/>
<dbReference type="Proteomes" id="UP000266649">
    <property type="component" value="Unassembled WGS sequence"/>
</dbReference>
<gene>
    <name evidence="5" type="ORF">D2N39_09440</name>
</gene>
<feature type="domain" description="Imelysin-like" evidence="4">
    <location>
        <begin position="29"/>
        <end position="267"/>
    </location>
</feature>
<comment type="caution">
    <text evidence="5">The sequence shown here is derived from an EMBL/GenBank/DDBJ whole genome shotgun (WGS) entry which is preliminary data.</text>
</comment>
<dbReference type="InterPro" id="IPR018976">
    <property type="entry name" value="Imelysin-like"/>
</dbReference>
<dbReference type="EMBL" id="QXXQ01000004">
    <property type="protein sequence ID" value="RID92125.1"/>
    <property type="molecule type" value="Genomic_DNA"/>
</dbReference>
<feature type="chain" id="PRO_5017442660" evidence="3">
    <location>
        <begin position="20"/>
        <end position="319"/>
    </location>
</feature>
<name>A0A398BNM9_9RHOB</name>
<dbReference type="RefSeq" id="WP_119134533.1">
    <property type="nucleotide sequence ID" value="NZ_QXXQ01000004.1"/>
</dbReference>
<accession>A0A398BNM9</accession>
<dbReference type="OrthoDB" id="5729110at2"/>
<keyword evidence="2 3" id="KW-0732">Signal</keyword>
<organism evidence="5 6">
    <name type="scientific">Gemmobacter lutimaris</name>
    <dbReference type="NCBI Taxonomy" id="2306023"/>
    <lineage>
        <taxon>Bacteria</taxon>
        <taxon>Pseudomonadati</taxon>
        <taxon>Pseudomonadota</taxon>
        <taxon>Alphaproteobacteria</taxon>
        <taxon>Rhodobacterales</taxon>
        <taxon>Paracoccaceae</taxon>
        <taxon>Gemmobacter</taxon>
    </lineage>
</organism>